<dbReference type="OrthoDB" id="196847at2759"/>
<accession>A0A6P8BLY0</accession>
<evidence type="ECO:0000313" key="2">
    <source>
        <dbReference type="RefSeq" id="XP_030988067.1"/>
    </source>
</evidence>
<gene>
    <name evidence="2" type="ORF">PgNI_00906</name>
</gene>
<keyword evidence="1" id="KW-1185">Reference proteome</keyword>
<sequence length="120" mass="13446">MFEILEPSESGCQRMAEIHVKAMNPNSLLQAQLPTDESIRQLEIFLGRNYGLVRSSPTNRALIAEHITSGCVSGFTCWETDTSDRDQQPSKIEDSELKYSKGCRKEYLEQYAALAANAES</sequence>
<evidence type="ECO:0000313" key="1">
    <source>
        <dbReference type="Proteomes" id="UP000515153"/>
    </source>
</evidence>
<dbReference type="AlphaFoldDB" id="A0A6P8BLY0"/>
<reference evidence="2" key="3">
    <citation type="submission" date="2025-08" db="UniProtKB">
        <authorList>
            <consortium name="RefSeq"/>
        </authorList>
    </citation>
    <scope>IDENTIFICATION</scope>
    <source>
        <strain evidence="2">NI907</strain>
    </source>
</reference>
<dbReference type="Proteomes" id="UP000515153">
    <property type="component" value="Unplaced"/>
</dbReference>
<protein>
    <submittedName>
        <fullName evidence="2">Uncharacterized protein</fullName>
    </submittedName>
</protein>
<dbReference type="KEGG" id="pgri:PgNI_00906"/>
<reference evidence="2" key="2">
    <citation type="submission" date="2019-10" db="EMBL/GenBank/DDBJ databases">
        <authorList>
            <consortium name="NCBI Genome Project"/>
        </authorList>
    </citation>
    <scope>NUCLEOTIDE SEQUENCE</scope>
    <source>
        <strain evidence="2">NI907</strain>
    </source>
</reference>
<name>A0A6P8BLY0_PYRGI</name>
<organism evidence="1 2">
    <name type="scientific">Pyricularia grisea</name>
    <name type="common">Crabgrass-specific blast fungus</name>
    <name type="synonym">Magnaporthe grisea</name>
    <dbReference type="NCBI Taxonomy" id="148305"/>
    <lineage>
        <taxon>Eukaryota</taxon>
        <taxon>Fungi</taxon>
        <taxon>Dikarya</taxon>
        <taxon>Ascomycota</taxon>
        <taxon>Pezizomycotina</taxon>
        <taxon>Sordariomycetes</taxon>
        <taxon>Sordariomycetidae</taxon>
        <taxon>Magnaporthales</taxon>
        <taxon>Pyriculariaceae</taxon>
        <taxon>Pyricularia</taxon>
    </lineage>
</organism>
<proteinExistence type="predicted"/>
<dbReference type="RefSeq" id="XP_030988067.1">
    <property type="nucleotide sequence ID" value="XM_031120983.1"/>
</dbReference>
<reference evidence="2" key="1">
    <citation type="journal article" date="2019" name="Mol. Biol. Evol.">
        <title>Blast fungal genomes show frequent chromosomal changes, gene gains and losses, and effector gene turnover.</title>
        <authorList>
            <person name="Gomez Luciano L.B."/>
            <person name="Jason Tsai I."/>
            <person name="Chuma I."/>
            <person name="Tosa Y."/>
            <person name="Chen Y.H."/>
            <person name="Li J.Y."/>
            <person name="Li M.Y."/>
            <person name="Jade Lu M.Y."/>
            <person name="Nakayashiki H."/>
            <person name="Li W.H."/>
        </authorList>
    </citation>
    <scope>NUCLEOTIDE SEQUENCE</scope>
    <source>
        <strain evidence="2">NI907</strain>
    </source>
</reference>
<dbReference type="GeneID" id="41955897"/>